<dbReference type="InterPro" id="IPR027417">
    <property type="entry name" value="P-loop_NTPase"/>
</dbReference>
<proteinExistence type="inferred from homology"/>
<feature type="region of interest" description="Disordered" evidence="14">
    <location>
        <begin position="501"/>
        <end position="520"/>
    </location>
</feature>
<organism evidence="18">
    <name type="scientific">Diabrotica virgifera virgifera</name>
    <name type="common">western corn rootworm</name>
    <dbReference type="NCBI Taxonomy" id="50390"/>
    <lineage>
        <taxon>Eukaryota</taxon>
        <taxon>Metazoa</taxon>
        <taxon>Ecdysozoa</taxon>
        <taxon>Arthropoda</taxon>
        <taxon>Hexapoda</taxon>
        <taxon>Insecta</taxon>
        <taxon>Pterygota</taxon>
        <taxon>Neoptera</taxon>
        <taxon>Endopterygota</taxon>
        <taxon>Coleoptera</taxon>
        <taxon>Polyphaga</taxon>
        <taxon>Cucujiformia</taxon>
        <taxon>Chrysomeloidea</taxon>
        <taxon>Chrysomelidae</taxon>
        <taxon>Galerucinae</taxon>
        <taxon>Diabroticina</taxon>
        <taxon>Diabroticites</taxon>
        <taxon>Diabrotica</taxon>
    </lineage>
</organism>
<dbReference type="GO" id="GO:0051536">
    <property type="term" value="F:iron-sulfur cluster binding"/>
    <property type="evidence" value="ECO:0007669"/>
    <property type="project" value="UniProtKB-KW"/>
</dbReference>
<keyword evidence="6" id="KW-0378">Hydrolase</keyword>
<feature type="coiled-coil region" evidence="13">
    <location>
        <begin position="72"/>
        <end position="133"/>
    </location>
</feature>
<evidence type="ECO:0000256" key="3">
    <source>
        <dbReference type="ARBA" id="ARBA00008435"/>
    </source>
</evidence>
<keyword evidence="7 18" id="KW-0347">Helicase</keyword>
<name>A0A6P7G5D1_DIAVI</name>
<evidence type="ECO:0000256" key="14">
    <source>
        <dbReference type="SAM" id="MobiDB-lite"/>
    </source>
</evidence>
<evidence type="ECO:0000256" key="7">
    <source>
        <dbReference type="ARBA" id="ARBA00022806"/>
    </source>
</evidence>
<evidence type="ECO:0000313" key="17">
    <source>
        <dbReference type="Proteomes" id="UP001652700"/>
    </source>
</evidence>
<dbReference type="InterPro" id="IPR010614">
    <property type="entry name" value="RAD3-like_helicase_DEAD"/>
</dbReference>
<dbReference type="InterPro" id="IPR014001">
    <property type="entry name" value="Helicase_ATP-bd"/>
</dbReference>
<dbReference type="GeneID" id="114333936"/>
<keyword evidence="17" id="KW-1185">Reference proteome</keyword>
<evidence type="ECO:0000256" key="11">
    <source>
        <dbReference type="ARBA" id="ARBA00023235"/>
    </source>
</evidence>
<sequence length="854" mass="97331">MDNITETHLAIPETFDFPFPPYDIQLDFMKNLYYTLETGKFGIFESPTGTGKSLSIICGAIQWLKDRQSFEKDNLSESISKLLKEKENFSKNSTDWLSSQSKEIEINFKLNTLRQEQSKILEYNKKLEDIKKLKQFNNRRKFIAKNKSVDKSKIEKSIENENNESVDDEDILLEESLDVVEKNEEPFDEDEENEKYEPIKIYICSRTHSQLAQFVGEIIKSPFGSNVRVTSLASRQTYCINPEVSKLKSMALINERCLDLQKKTPKPKTDPDGRVTKRAKSATSCPYYKQTAVEELSNYALSEIQDVEDLVNAGKEFNACPYYASRKAAEDAEVVLIPYNTLLHKATREANGIKLKNNIVIVDEAHNLLEALAQMHNADLNYAQVYHALNHMKAYKNKFSTRFSAKNLLMINQLIFVITQLLQTLEKCNTENGTSISTIENFVLNANIDNYNMFKLTKFCKECRLAQKIRGYALKYPVQEQVKEKSGVDGVRDFLASIKSKTNTKKGPDKTKKPEVPQKPQVIIPPVSNPLLAVVSFLECLTYSYEDGRILQKKSKDKLECKFQFLLLNSSSHFSDIVKEARSVVVAGGTMKPISEFRDRLFINAGAKPEKIFEFSCDHIIPPENILPIIVTKGQKNENLLFNFENRMLMNNSVKNILLQACKLVKGGIVVFFPSYNYENWLWQQVEKLDFGRKVFREPQTSGQVDSVLEKYAETIKNPGSKGALLFSVVGGKLSEGLNFSDDLGRCVIVVGLPYANITAADLKEKMNYLDKTEGQGSGQKFYENQCMKAVNQCIGRAVRHRNDYATVLLLDERYSRASVKNALPNWIKRSLKVCNYDEAFTSIKKVCDIVIYT</sequence>
<dbReference type="EnsemblMetazoa" id="XM_028283934.2">
    <property type="protein sequence ID" value="XP_028139735.1"/>
    <property type="gene ID" value="LOC114333936"/>
</dbReference>
<dbReference type="GO" id="GO:0005524">
    <property type="term" value="F:ATP binding"/>
    <property type="evidence" value="ECO:0007669"/>
    <property type="project" value="UniProtKB-KW"/>
</dbReference>
<accession>A0A6P7G5D1</accession>
<dbReference type="NCBIfam" id="TIGR00604">
    <property type="entry name" value="rad3"/>
    <property type="match status" value="1"/>
</dbReference>
<dbReference type="Pfam" id="PF13307">
    <property type="entry name" value="Helicase_C_2"/>
    <property type="match status" value="1"/>
</dbReference>
<feature type="compositionally biased region" description="Basic and acidic residues" evidence="14">
    <location>
        <begin position="506"/>
        <end position="516"/>
    </location>
</feature>
<dbReference type="InterPro" id="IPR006555">
    <property type="entry name" value="ATP-dep_Helicase_C"/>
</dbReference>
<reference evidence="16" key="2">
    <citation type="submission" date="2025-05" db="UniProtKB">
        <authorList>
            <consortium name="EnsemblMetazoa"/>
        </authorList>
    </citation>
    <scope>IDENTIFICATION</scope>
</reference>
<evidence type="ECO:0000256" key="9">
    <source>
        <dbReference type="ARBA" id="ARBA00023004"/>
    </source>
</evidence>
<comment type="subcellular location">
    <subcellularLocation>
        <location evidence="2">Nucleus</location>
    </subcellularLocation>
</comment>
<dbReference type="OrthoDB" id="267079at2759"/>
<keyword evidence="9" id="KW-0408">Iron</keyword>
<dbReference type="GO" id="GO:0034085">
    <property type="term" value="P:establishment of sister chromatid cohesion"/>
    <property type="evidence" value="ECO:0007669"/>
    <property type="project" value="TreeGrafter"/>
</dbReference>
<dbReference type="GO" id="GO:0005634">
    <property type="term" value="C:nucleus"/>
    <property type="evidence" value="ECO:0007669"/>
    <property type="project" value="UniProtKB-SubCell"/>
</dbReference>
<keyword evidence="11" id="KW-0413">Isomerase</keyword>
<dbReference type="SMART" id="SM00487">
    <property type="entry name" value="DEXDc"/>
    <property type="match status" value="1"/>
</dbReference>
<keyword evidence="8" id="KW-0067">ATP-binding</keyword>
<evidence type="ECO:0000256" key="4">
    <source>
        <dbReference type="ARBA" id="ARBA00022723"/>
    </source>
</evidence>
<evidence type="ECO:0000256" key="5">
    <source>
        <dbReference type="ARBA" id="ARBA00022741"/>
    </source>
</evidence>
<dbReference type="CDD" id="cd18788">
    <property type="entry name" value="SF2_C_XPD"/>
    <property type="match status" value="1"/>
</dbReference>
<dbReference type="PROSITE" id="PS51193">
    <property type="entry name" value="HELICASE_ATP_BIND_2"/>
    <property type="match status" value="1"/>
</dbReference>
<dbReference type="GO" id="GO:0046872">
    <property type="term" value="F:metal ion binding"/>
    <property type="evidence" value="ECO:0007669"/>
    <property type="project" value="UniProtKB-KW"/>
</dbReference>
<dbReference type="PANTHER" id="PTHR11472">
    <property type="entry name" value="DNA REPAIR DEAD HELICASE RAD3/XP-D SUBFAMILY MEMBER"/>
    <property type="match status" value="1"/>
</dbReference>
<keyword evidence="12" id="KW-0539">Nucleus</keyword>
<dbReference type="AlphaFoldDB" id="A0A6P7G5D1"/>
<dbReference type="InParanoid" id="A0A6P7G5D1"/>
<dbReference type="Pfam" id="PF06733">
    <property type="entry name" value="DEAD_2"/>
    <property type="match status" value="1"/>
</dbReference>
<dbReference type="FunCoup" id="A0A6P7G5D1">
    <property type="interactions" value="1543"/>
</dbReference>
<evidence type="ECO:0000313" key="16">
    <source>
        <dbReference type="EnsemblMetazoa" id="XP_028139735.1"/>
    </source>
</evidence>
<dbReference type="GO" id="GO:0003678">
    <property type="term" value="F:DNA helicase activity"/>
    <property type="evidence" value="ECO:0007669"/>
    <property type="project" value="InterPro"/>
</dbReference>
<dbReference type="KEGG" id="dvv:114333936"/>
<evidence type="ECO:0000256" key="13">
    <source>
        <dbReference type="SAM" id="Coils"/>
    </source>
</evidence>
<keyword evidence="5" id="KW-0547">Nucleotide-binding</keyword>
<gene>
    <name evidence="18" type="primary">LOC114333936</name>
</gene>
<dbReference type="InterPro" id="IPR014013">
    <property type="entry name" value="Helic_SF1/SF2_ATP-bd_DinG/Rad3"/>
</dbReference>
<feature type="domain" description="Helicase ATP-binding" evidence="15">
    <location>
        <begin position="11"/>
        <end position="428"/>
    </location>
</feature>
<dbReference type="GO" id="GO:0003677">
    <property type="term" value="F:DNA binding"/>
    <property type="evidence" value="ECO:0007669"/>
    <property type="project" value="InterPro"/>
</dbReference>
<protein>
    <submittedName>
        <fullName evidence="18">ATP-dependent DNA helicase DDX11 isoform X1</fullName>
    </submittedName>
</protein>
<evidence type="ECO:0000256" key="10">
    <source>
        <dbReference type="ARBA" id="ARBA00023014"/>
    </source>
</evidence>
<dbReference type="InterPro" id="IPR013020">
    <property type="entry name" value="Rad3/Chl1-like"/>
</dbReference>
<evidence type="ECO:0000256" key="2">
    <source>
        <dbReference type="ARBA" id="ARBA00004123"/>
    </source>
</evidence>
<dbReference type="SMART" id="SM00488">
    <property type="entry name" value="DEXDc2"/>
    <property type="match status" value="1"/>
</dbReference>
<keyword evidence="4" id="KW-0479">Metal-binding</keyword>
<dbReference type="RefSeq" id="XP_028139735.1">
    <property type="nucleotide sequence ID" value="XM_028283934.1"/>
</dbReference>
<dbReference type="PANTHER" id="PTHR11472:SF41">
    <property type="entry name" value="ATP-DEPENDENT DNA HELICASE DDX11-RELATED"/>
    <property type="match status" value="1"/>
</dbReference>
<evidence type="ECO:0000256" key="12">
    <source>
        <dbReference type="ARBA" id="ARBA00023242"/>
    </source>
</evidence>
<comment type="similarity">
    <text evidence="3">Belongs to the DEAD box helicase family. DEAH subfamily. DDX11/CHL1 sub-subfamily.</text>
</comment>
<keyword evidence="10" id="KW-0411">Iron-sulfur</keyword>
<dbReference type="InterPro" id="IPR006554">
    <property type="entry name" value="Helicase-like_DEXD_c2"/>
</dbReference>
<evidence type="ECO:0000259" key="15">
    <source>
        <dbReference type="PROSITE" id="PS51193"/>
    </source>
</evidence>
<evidence type="ECO:0000256" key="1">
    <source>
        <dbReference type="ARBA" id="ARBA00001966"/>
    </source>
</evidence>
<dbReference type="Gene3D" id="3.40.50.300">
    <property type="entry name" value="P-loop containing nucleotide triphosphate hydrolases"/>
    <property type="match status" value="3"/>
</dbReference>
<keyword evidence="13" id="KW-0175">Coiled coil</keyword>
<dbReference type="InterPro" id="IPR045028">
    <property type="entry name" value="DinG/Rad3-like"/>
</dbReference>
<dbReference type="SUPFAM" id="SSF52540">
    <property type="entry name" value="P-loop containing nucleoside triphosphate hydrolases"/>
    <property type="match status" value="2"/>
</dbReference>
<reference evidence="18" key="1">
    <citation type="submission" date="2025-04" db="UniProtKB">
        <authorList>
            <consortium name="RefSeq"/>
        </authorList>
    </citation>
    <scope>IDENTIFICATION</scope>
    <source>
        <tissue evidence="18">Whole insect</tissue>
    </source>
</reference>
<dbReference type="GO" id="GO:0006139">
    <property type="term" value="P:nucleobase-containing compound metabolic process"/>
    <property type="evidence" value="ECO:0007669"/>
    <property type="project" value="InterPro"/>
</dbReference>
<evidence type="ECO:0000256" key="8">
    <source>
        <dbReference type="ARBA" id="ARBA00022840"/>
    </source>
</evidence>
<dbReference type="Proteomes" id="UP001652700">
    <property type="component" value="Unplaced"/>
</dbReference>
<comment type="cofactor">
    <cofactor evidence="1">
        <name>[4Fe-4S] cluster</name>
        <dbReference type="ChEBI" id="CHEBI:49883"/>
    </cofactor>
</comment>
<evidence type="ECO:0000313" key="18">
    <source>
        <dbReference type="RefSeq" id="XP_028139735.1"/>
    </source>
</evidence>
<evidence type="ECO:0000256" key="6">
    <source>
        <dbReference type="ARBA" id="ARBA00022801"/>
    </source>
</evidence>
<dbReference type="GO" id="GO:0016818">
    <property type="term" value="F:hydrolase activity, acting on acid anhydrides, in phosphorus-containing anhydrides"/>
    <property type="evidence" value="ECO:0007669"/>
    <property type="project" value="InterPro"/>
</dbReference>
<dbReference type="SMART" id="SM00491">
    <property type="entry name" value="HELICc2"/>
    <property type="match status" value="1"/>
</dbReference>